<proteinExistence type="inferred from homology"/>
<keyword evidence="7 10" id="KW-0445">Lipid transport</keyword>
<dbReference type="Pfam" id="PF04161">
    <property type="entry name" value="Arv1"/>
    <property type="match status" value="1"/>
</dbReference>
<feature type="compositionally biased region" description="Low complexity" evidence="11">
    <location>
        <begin position="44"/>
        <end position="63"/>
    </location>
</feature>
<accession>A0ABR1SBW8</accession>
<dbReference type="InterPro" id="IPR007290">
    <property type="entry name" value="Arv1"/>
</dbReference>
<keyword evidence="5 10" id="KW-0256">Endoplasmic reticulum</keyword>
<evidence type="ECO:0000256" key="1">
    <source>
        <dbReference type="ARBA" id="ARBA00004477"/>
    </source>
</evidence>
<evidence type="ECO:0000256" key="5">
    <source>
        <dbReference type="ARBA" id="ARBA00022824"/>
    </source>
</evidence>
<feature type="region of interest" description="Disordered" evidence="11">
    <location>
        <begin position="591"/>
        <end position="613"/>
    </location>
</feature>
<comment type="function">
    <text evidence="10">Regulates also the sphingolipid metabolism.</text>
</comment>
<keyword evidence="3 10" id="KW-0813">Transport</keyword>
<name>A0ABR1SBW8_9PEZI</name>
<evidence type="ECO:0000256" key="3">
    <source>
        <dbReference type="ARBA" id="ARBA00022448"/>
    </source>
</evidence>
<evidence type="ECO:0000256" key="6">
    <source>
        <dbReference type="ARBA" id="ARBA00022989"/>
    </source>
</evidence>
<dbReference type="PANTHER" id="PTHR14467:SF0">
    <property type="entry name" value="PROTEIN ARV1"/>
    <property type="match status" value="1"/>
</dbReference>
<evidence type="ECO:0000256" key="2">
    <source>
        <dbReference type="ARBA" id="ARBA00009187"/>
    </source>
</evidence>
<evidence type="ECO:0000256" key="8">
    <source>
        <dbReference type="ARBA" id="ARBA00023098"/>
    </source>
</evidence>
<sequence>MAPPPARSTSNQNVSSISSTALMPAGVDGESRPRNRRGPSANDAASNPLASRSSPRLSPAPSRGISPLPATHLSTTKLADSGRSSPITSSFSKGLLDGQWAPTWASVQELASSILTGGESGYNSEASRPTSRNGSRSRQKAAGKAPGANGNKSNMPDNWGPAPPRKSGRPKAEDIAAGTLAEREAALKARKTASVLESYEGVNGGLDVAGKYKRRNSDENLAAARSEPIMEDQLVYLHHVLPTDTYAGLILRYRCQDHAFRKTNGLWSRDNIQVRKHLMIPVDACEVKGRPCDPPNYFDRTVDHLATTPLRENPMQSGMADGWPNELPVLEQSSNPQNTKTQSLPEEEQPWTHVRWVKIDGVNNAVEIVRVPRQAVGFFPPRRKKSIRTVSAFSSPRQSLDLSRGITGGSSEPAMDSPGNCSSRRQSSIGNARRPTVGSMGTSSTGRSRGNSLASPSDGAPAWMRRPGGVGTMGRSTRAPGPAKDSLNTWVNKRLPKGFNIDTMPSMSVMGSESAHWGFNSAKTDDATGIVESPFEDGRDANAMASKQGMGLEQAAATVETWLRGAWAKRPSTPRLSSTRRPAEDLDLIELTDTNSDDGGPRTPLRMPESNLLNSGYFGTTGRNEGEGTTTHPVCARAQQRTMPICIECRHPVKTLWTQYSGAGDPSSGHNIRLTVCKNCGRFCDKYVEHDFVVLFIDLVLIKPQVYRHLLHNTLMREGDQFDPSIVRLGTLLLLFDVYLTWARIEKQTVPGDAITAAAGAGASGADELQNQMVGSNLGSLAQQPILSIRFLTSSPLSPLNQLGLLRTYTRPNSVSTALLVSSSTKLFPILMVIWDYDVPAAARSLGWAVVLNNVEALKILLDCGYPVALVLAAAGAVARWIVGRAILWVVGLEGVDSVSEERCRRRRAGDYGGGQGVGGAAGLVTCL</sequence>
<evidence type="ECO:0000313" key="13">
    <source>
        <dbReference type="Proteomes" id="UP001396898"/>
    </source>
</evidence>
<comment type="subcellular location">
    <subcellularLocation>
        <location evidence="1 10">Endoplasmic reticulum membrane</location>
        <topology evidence="1 10">Multi-pass membrane protein</topology>
    </subcellularLocation>
    <subcellularLocation>
        <location evidence="10">Golgi apparatus membrane</location>
        <topology evidence="10">Multi-pass membrane protein</topology>
    </subcellularLocation>
</comment>
<feature type="region of interest" description="Disordered" evidence="11">
    <location>
        <begin position="117"/>
        <end position="173"/>
    </location>
</feature>
<dbReference type="Proteomes" id="UP001396898">
    <property type="component" value="Unassembled WGS sequence"/>
</dbReference>
<dbReference type="Gene3D" id="3.10.350.10">
    <property type="entry name" value="LysM domain"/>
    <property type="match status" value="1"/>
</dbReference>
<keyword evidence="13" id="KW-1185">Reference proteome</keyword>
<feature type="compositionally biased region" description="Polar residues" evidence="11">
    <location>
        <begin position="117"/>
        <end position="134"/>
    </location>
</feature>
<evidence type="ECO:0000256" key="11">
    <source>
        <dbReference type="SAM" id="MobiDB-lite"/>
    </source>
</evidence>
<evidence type="ECO:0000256" key="9">
    <source>
        <dbReference type="ARBA" id="ARBA00023136"/>
    </source>
</evidence>
<comment type="caution">
    <text evidence="12">The sequence shown here is derived from an EMBL/GenBank/DDBJ whole genome shotgun (WGS) entry which is preliminary data.</text>
</comment>
<evidence type="ECO:0000256" key="4">
    <source>
        <dbReference type="ARBA" id="ARBA00022692"/>
    </source>
</evidence>
<keyword evidence="6" id="KW-1133">Transmembrane helix</keyword>
<dbReference type="EMBL" id="JAQQWI010000007">
    <property type="protein sequence ID" value="KAK8028813.1"/>
    <property type="molecule type" value="Genomic_DNA"/>
</dbReference>
<feature type="compositionally biased region" description="Low complexity" evidence="11">
    <location>
        <begin position="438"/>
        <end position="450"/>
    </location>
</feature>
<feature type="compositionally biased region" description="Polar residues" evidence="11">
    <location>
        <begin position="419"/>
        <end position="430"/>
    </location>
</feature>
<evidence type="ECO:0000256" key="7">
    <source>
        <dbReference type="ARBA" id="ARBA00023055"/>
    </source>
</evidence>
<organism evidence="12 13">
    <name type="scientific">Apiospora marii</name>
    <dbReference type="NCBI Taxonomy" id="335849"/>
    <lineage>
        <taxon>Eukaryota</taxon>
        <taxon>Fungi</taxon>
        <taxon>Dikarya</taxon>
        <taxon>Ascomycota</taxon>
        <taxon>Pezizomycotina</taxon>
        <taxon>Sordariomycetes</taxon>
        <taxon>Xylariomycetidae</taxon>
        <taxon>Amphisphaeriales</taxon>
        <taxon>Apiosporaceae</taxon>
        <taxon>Apiospora</taxon>
    </lineage>
</organism>
<keyword evidence="10" id="KW-0746">Sphingolipid metabolism</keyword>
<dbReference type="PANTHER" id="PTHR14467">
    <property type="entry name" value="ARV1"/>
    <property type="match status" value="1"/>
</dbReference>
<keyword evidence="8 10" id="KW-0443">Lipid metabolism</keyword>
<evidence type="ECO:0000313" key="12">
    <source>
        <dbReference type="EMBL" id="KAK8028813.1"/>
    </source>
</evidence>
<feature type="region of interest" description="Disordered" evidence="11">
    <location>
        <begin position="389"/>
        <end position="489"/>
    </location>
</feature>
<gene>
    <name evidence="12" type="ORF">PG991_005869</name>
</gene>
<comment type="similarity">
    <text evidence="2 10">Belongs to the ARV1 family.</text>
</comment>
<dbReference type="InterPro" id="IPR036779">
    <property type="entry name" value="LysM_dom_sf"/>
</dbReference>
<feature type="compositionally biased region" description="Low complexity" evidence="11">
    <location>
        <begin position="8"/>
        <end position="20"/>
    </location>
</feature>
<feature type="compositionally biased region" description="Polar residues" evidence="11">
    <location>
        <begin position="72"/>
        <end position="92"/>
    </location>
</feature>
<keyword evidence="10" id="KW-0333">Golgi apparatus</keyword>
<feature type="compositionally biased region" description="Low complexity" evidence="11">
    <location>
        <begin position="142"/>
        <end position="154"/>
    </location>
</feature>
<protein>
    <recommendedName>
        <fullName evidence="10">Protein ARV</fullName>
    </recommendedName>
</protein>
<comment type="function">
    <text evidence="10">Mediator of sterol homeostasis involved in sterol uptake, trafficking and distribution into membranes.</text>
</comment>
<evidence type="ECO:0000256" key="10">
    <source>
        <dbReference type="RuleBase" id="RU368065"/>
    </source>
</evidence>
<keyword evidence="9" id="KW-0472">Membrane</keyword>
<feature type="compositionally biased region" description="Polar residues" evidence="11">
    <location>
        <begin position="389"/>
        <end position="401"/>
    </location>
</feature>
<feature type="region of interest" description="Disordered" evidence="11">
    <location>
        <begin position="1"/>
        <end position="95"/>
    </location>
</feature>
<reference evidence="12 13" key="1">
    <citation type="submission" date="2023-01" db="EMBL/GenBank/DDBJ databases">
        <title>Analysis of 21 Apiospora genomes using comparative genomics revels a genus with tremendous synthesis potential of carbohydrate active enzymes and secondary metabolites.</title>
        <authorList>
            <person name="Sorensen T."/>
        </authorList>
    </citation>
    <scope>NUCLEOTIDE SEQUENCE [LARGE SCALE GENOMIC DNA]</scope>
    <source>
        <strain evidence="12 13">CBS 20057</strain>
    </source>
</reference>
<keyword evidence="4" id="KW-0812">Transmembrane</keyword>